<dbReference type="AlphaFoldDB" id="W6JTA1"/>
<keyword evidence="3" id="KW-1185">Reference proteome</keyword>
<sequence length="110" mass="12066">MSLPDRSGFAKVLRRDRAGMGRGRRPRGYGPAAERWTDSDTQALSAWAQLRERTVASGQDAGSAEGAVTRAVRWLRGSYPPDLGPHGHIVLLALLPRKRRSSSGSTRSRR</sequence>
<proteinExistence type="predicted"/>
<dbReference type="EMBL" id="CAJA01000083">
    <property type="protein sequence ID" value="CCH72508.1"/>
    <property type="molecule type" value="Genomic_DNA"/>
</dbReference>
<gene>
    <name evidence="2" type="ORF">BN11_1730008</name>
</gene>
<dbReference type="STRING" id="1193182.BN11_1730008"/>
<dbReference type="Gene3D" id="6.10.140.2080">
    <property type="match status" value="1"/>
</dbReference>
<evidence type="ECO:0000313" key="3">
    <source>
        <dbReference type="Proteomes" id="UP000035763"/>
    </source>
</evidence>
<feature type="region of interest" description="Disordered" evidence="1">
    <location>
        <begin position="1"/>
        <end position="37"/>
    </location>
</feature>
<evidence type="ECO:0000313" key="2">
    <source>
        <dbReference type="EMBL" id="CCH72508.1"/>
    </source>
</evidence>
<organism evidence="2 3">
    <name type="scientific">Nostocoides australiense Ben110</name>
    <dbReference type="NCBI Taxonomy" id="1193182"/>
    <lineage>
        <taxon>Bacteria</taxon>
        <taxon>Bacillati</taxon>
        <taxon>Actinomycetota</taxon>
        <taxon>Actinomycetes</taxon>
        <taxon>Micrococcales</taxon>
        <taxon>Intrasporangiaceae</taxon>
        <taxon>Nostocoides</taxon>
    </lineage>
</organism>
<accession>W6JTA1</accession>
<comment type="caution">
    <text evidence="2">The sequence shown here is derived from an EMBL/GenBank/DDBJ whole genome shotgun (WGS) entry which is preliminary data.</text>
</comment>
<dbReference type="Proteomes" id="UP000035763">
    <property type="component" value="Unassembled WGS sequence"/>
</dbReference>
<reference evidence="2 3" key="1">
    <citation type="journal article" date="2013" name="ISME J.">
        <title>A metabolic model for members of the genus Tetrasphaera involved in enhanced biological phosphorus removal.</title>
        <authorList>
            <person name="Kristiansen R."/>
            <person name="Nguyen H.T.T."/>
            <person name="Saunders A.M."/>
            <person name="Nielsen J.L."/>
            <person name="Wimmer R."/>
            <person name="Le V.Q."/>
            <person name="McIlroy S.J."/>
            <person name="Petrovski S."/>
            <person name="Seviour R.J."/>
            <person name="Calteau A."/>
            <person name="Nielsen K.L."/>
            <person name="Nielsen P.H."/>
        </authorList>
    </citation>
    <scope>NUCLEOTIDE SEQUENCE [LARGE SCALE GENOMIC DNA]</scope>
    <source>
        <strain evidence="2 3">Ben110</strain>
    </source>
</reference>
<evidence type="ECO:0000256" key="1">
    <source>
        <dbReference type="SAM" id="MobiDB-lite"/>
    </source>
</evidence>
<protein>
    <submittedName>
        <fullName evidence="2">Uncharacterized protein</fullName>
    </submittedName>
</protein>
<name>W6JTA1_9MICO</name>